<sequence>MIHIGPIQKQQQADHARVWAPVKIGLDSEHELFFQVDSAYFDALTDQRSDGFVVSLLPLALARGEDIHFETPMSQQLYFQMKHFLIPTLVKKGFGKAFSLNGPSRSDQLNSQNGAGTGFSAGVDSLYTFLANRQHAEDRFRLTHLTLFNVGSHGDYGGEEAYQMFKDRSQLSIKFAEEEGYPLILLHSNISEILQMPFIASHTFRTIGAVLTLQNLFSVYYFSSGYPAVLDFNTGDTASFDLWSLPLLSTESTQVYSFDGYSARQDKLKQIADSSIAQKYLNVCQVSDVNCGQCEKCRRTQLGLYALKHLDDYQQVFDVARFKKHLNRELGFLLFMRQQKGSARPYNEIYQSLKDNGLPIPLSAYGHQLVYYFKHLFRNNEWAKSFYFKYLKK</sequence>
<organism evidence="1 2">
    <name type="scientific">Ignavigranum ruoffiae</name>
    <dbReference type="NCBI Taxonomy" id="89093"/>
    <lineage>
        <taxon>Bacteria</taxon>
        <taxon>Bacillati</taxon>
        <taxon>Bacillota</taxon>
        <taxon>Bacilli</taxon>
        <taxon>Lactobacillales</taxon>
        <taxon>Aerococcaceae</taxon>
        <taxon>Ignavigranum</taxon>
    </lineage>
</organism>
<dbReference type="RefSeq" id="WP_092571286.1">
    <property type="nucleotide sequence ID" value="NZ_FOEN01000004.1"/>
</dbReference>
<evidence type="ECO:0000313" key="1">
    <source>
        <dbReference type="EMBL" id="SEQ03279.1"/>
    </source>
</evidence>
<keyword evidence="2" id="KW-1185">Reference proteome</keyword>
<reference evidence="1 2" key="1">
    <citation type="submission" date="2016-10" db="EMBL/GenBank/DDBJ databases">
        <authorList>
            <person name="de Groot N.N."/>
        </authorList>
    </citation>
    <scope>NUCLEOTIDE SEQUENCE [LARGE SCALE GENOMIC DNA]</scope>
    <source>
        <strain evidence="1 2">DSM 15695</strain>
    </source>
</reference>
<gene>
    <name evidence="1" type="ORF">SAMN04488558_104104</name>
</gene>
<dbReference type="Proteomes" id="UP000198833">
    <property type="component" value="Unassembled WGS sequence"/>
</dbReference>
<proteinExistence type="predicted"/>
<protein>
    <submittedName>
        <fullName evidence="1">Uncharacterized protein</fullName>
    </submittedName>
</protein>
<dbReference type="EMBL" id="FOEN01000004">
    <property type="protein sequence ID" value="SEQ03279.1"/>
    <property type="molecule type" value="Genomic_DNA"/>
</dbReference>
<dbReference type="OrthoDB" id="396512at2"/>
<name>A0A1H9CQ30_9LACT</name>
<dbReference type="STRING" id="89093.SAMN04488558_104104"/>
<accession>A0A1H9CQ30</accession>
<dbReference type="AlphaFoldDB" id="A0A1H9CQ30"/>
<evidence type="ECO:0000313" key="2">
    <source>
        <dbReference type="Proteomes" id="UP000198833"/>
    </source>
</evidence>